<dbReference type="AlphaFoldDB" id="A0A7J0DQV9"/>
<reference evidence="3" key="1">
    <citation type="submission" date="2019-07" db="EMBL/GenBank/DDBJ databases">
        <title>De Novo Assembly of kiwifruit Actinidia rufa.</title>
        <authorList>
            <person name="Sugita-Konishi S."/>
            <person name="Sato K."/>
            <person name="Mori E."/>
            <person name="Abe Y."/>
            <person name="Kisaki G."/>
            <person name="Hamano K."/>
            <person name="Suezawa K."/>
            <person name="Otani M."/>
            <person name="Fukuda T."/>
            <person name="Manabe T."/>
            <person name="Gomi K."/>
            <person name="Tabuchi M."/>
            <person name="Akimitsu K."/>
            <person name="Kataoka I."/>
        </authorList>
    </citation>
    <scope>NUCLEOTIDE SEQUENCE [LARGE SCALE GENOMIC DNA]</scope>
    <source>
        <strain evidence="3">cv. Fuchu</strain>
    </source>
</reference>
<dbReference type="EMBL" id="BJWL01000348">
    <property type="protein sequence ID" value="GFS40390.1"/>
    <property type="molecule type" value="Genomic_DNA"/>
</dbReference>
<dbReference type="Proteomes" id="UP000585474">
    <property type="component" value="Unassembled WGS sequence"/>
</dbReference>
<evidence type="ECO:0000256" key="1">
    <source>
        <dbReference type="SAM" id="SignalP"/>
    </source>
</evidence>
<keyword evidence="3" id="KW-1185">Reference proteome</keyword>
<evidence type="ECO:0000313" key="2">
    <source>
        <dbReference type="EMBL" id="GFS40390.1"/>
    </source>
</evidence>
<feature type="signal peptide" evidence="1">
    <location>
        <begin position="1"/>
        <end position="21"/>
    </location>
</feature>
<feature type="chain" id="PRO_5029694523" evidence="1">
    <location>
        <begin position="22"/>
        <end position="395"/>
    </location>
</feature>
<organism evidence="2 3">
    <name type="scientific">Actinidia rufa</name>
    <dbReference type="NCBI Taxonomy" id="165716"/>
    <lineage>
        <taxon>Eukaryota</taxon>
        <taxon>Viridiplantae</taxon>
        <taxon>Streptophyta</taxon>
        <taxon>Embryophyta</taxon>
        <taxon>Tracheophyta</taxon>
        <taxon>Spermatophyta</taxon>
        <taxon>Magnoliopsida</taxon>
        <taxon>eudicotyledons</taxon>
        <taxon>Gunneridae</taxon>
        <taxon>Pentapetalae</taxon>
        <taxon>asterids</taxon>
        <taxon>Ericales</taxon>
        <taxon>Actinidiaceae</taxon>
        <taxon>Actinidia</taxon>
    </lineage>
</organism>
<accession>A0A7J0DQV9</accession>
<evidence type="ECO:0000313" key="3">
    <source>
        <dbReference type="Proteomes" id="UP000585474"/>
    </source>
</evidence>
<protein>
    <submittedName>
        <fullName evidence="2">Uncharacterized protein</fullName>
    </submittedName>
</protein>
<gene>
    <name evidence="2" type="ORF">Acr_00g0068260</name>
</gene>
<proteinExistence type="predicted"/>
<name>A0A7J0DQV9_9ERIC</name>
<sequence length="395" mass="43722">MARCRLTFMQVSVNFVRTVLAVDTLIRLMEKPFSAEDLLHICIVVLPKESGNPFYEGNHYLCLRNPNQPQMRSSGLGMDNLWSFPRQESRDVVTRILYEPIYRHTIPHRSAKLGKDEREDITSSSWSYTSLDSFDDDEEEGKEVVSQLVLNRRRVRGVEIIGSSSVEVDIMRFKNLKKKTTPAVNPPVAVSLVSSRQVTAADSARDHDTSVALVRAVMLPTLSKETSEIMRKPPKSSGHLGPYGKAIGRVAEDQEEAQDKTAIVEAAFVELQACGPVYERVFNRGSIGQGTTTVNKSSRGVLACLSKLNIPEDNPTWAKVAPVPKFLESPMPYSPMILPDFDEEEYVNRPEEEEDVPDSVVALGDEAAYLAKGADGIATEGFGEKFAEEAGENAA</sequence>
<comment type="caution">
    <text evidence="2">The sequence shown here is derived from an EMBL/GenBank/DDBJ whole genome shotgun (WGS) entry which is preliminary data.</text>
</comment>
<dbReference type="OrthoDB" id="1750920at2759"/>
<keyword evidence="1" id="KW-0732">Signal</keyword>